<keyword evidence="2" id="KW-0472">Membrane</keyword>
<feature type="transmembrane region" description="Helical" evidence="2">
    <location>
        <begin position="7"/>
        <end position="25"/>
    </location>
</feature>
<dbReference type="PANTHER" id="PTHR34220:SF7">
    <property type="entry name" value="SENSOR HISTIDINE KINASE YPDA"/>
    <property type="match status" value="1"/>
</dbReference>
<dbReference type="GO" id="GO:0016301">
    <property type="term" value="F:kinase activity"/>
    <property type="evidence" value="ECO:0007669"/>
    <property type="project" value="UniProtKB-KW"/>
</dbReference>
<evidence type="ECO:0000256" key="2">
    <source>
        <dbReference type="SAM" id="Phobius"/>
    </source>
</evidence>
<dbReference type="InterPro" id="IPR050640">
    <property type="entry name" value="Bact_2-comp_sensor_kinase"/>
</dbReference>
<dbReference type="Proteomes" id="UP001199919">
    <property type="component" value="Unassembled WGS sequence"/>
</dbReference>
<comment type="caution">
    <text evidence="4">The sequence shown here is derived from an EMBL/GenBank/DDBJ whole genome shotgun (WGS) entry which is preliminary data.</text>
</comment>
<organism evidence="4 5">
    <name type="scientific">Mucilaginibacter roseus</name>
    <dbReference type="NCBI Taxonomy" id="1528868"/>
    <lineage>
        <taxon>Bacteria</taxon>
        <taxon>Pseudomonadati</taxon>
        <taxon>Bacteroidota</taxon>
        <taxon>Sphingobacteriia</taxon>
        <taxon>Sphingobacteriales</taxon>
        <taxon>Sphingobacteriaceae</taxon>
        <taxon>Mucilaginibacter</taxon>
    </lineage>
</organism>
<protein>
    <submittedName>
        <fullName evidence="4">Histidine kinase</fullName>
    </submittedName>
</protein>
<dbReference type="InterPro" id="IPR010559">
    <property type="entry name" value="Sig_transdc_His_kin_internal"/>
</dbReference>
<evidence type="ECO:0000313" key="5">
    <source>
        <dbReference type="Proteomes" id="UP001199919"/>
    </source>
</evidence>
<feature type="region of interest" description="Disordered" evidence="1">
    <location>
        <begin position="108"/>
        <end position="179"/>
    </location>
</feature>
<dbReference type="Pfam" id="PF06580">
    <property type="entry name" value="His_kinase"/>
    <property type="match status" value="1"/>
</dbReference>
<accession>A0ABS8U8X3</accession>
<reference evidence="4 5" key="1">
    <citation type="submission" date="2021-12" db="EMBL/GenBank/DDBJ databases">
        <title>Mucilaginibacter roseus genome.</title>
        <authorList>
            <person name="Ferreira J.R."/>
            <person name="Newman J.D."/>
        </authorList>
    </citation>
    <scope>NUCLEOTIDE SEQUENCE [LARGE SCALE GENOMIC DNA]</scope>
    <source>
        <strain evidence="4 5">LMG 28454</strain>
    </source>
</reference>
<dbReference type="PANTHER" id="PTHR34220">
    <property type="entry name" value="SENSOR HISTIDINE KINASE YPDA"/>
    <property type="match status" value="1"/>
</dbReference>
<sequence>MLRFKSSVIITHIAGWLLFMAFPLIFLNNHGQSSTNFALLTTPQYWLFCGTFIALFYINAYWLLTKFFLRKRYFDYGIAFIILLNGVYFLQPFDRLLRRSEQEYNKLQFGQDSKDNGINDQFAPPPGGMPTPDSSIAPPPNGLPVQRDSNLGPAPTNGNMPPQWQGNGPEPFKDRKPPRRHIDSNSLFIFLMIMALSTAMRIIQQWLLTEQRAARAEADKASAELSFLKAQINPHFLFNTLNNIYTLAIMNSEHTAQSIMKLSNIMRYVTDDVTADFVPLQNEIDCIADYIELQKLRTGSNTTVNFIVSGDASSKKITPLVMMTFVENVFKYGVSKNVASVIDIRVEANAMSISFYCRNRIFGEGVKEQRKGVGIANTRQRLEHLYPGKHLLTINDHDEFYTVNLILKN</sequence>
<evidence type="ECO:0000313" key="4">
    <source>
        <dbReference type="EMBL" id="MCD8742479.1"/>
    </source>
</evidence>
<evidence type="ECO:0000259" key="3">
    <source>
        <dbReference type="Pfam" id="PF06580"/>
    </source>
</evidence>
<keyword evidence="2" id="KW-0812">Transmembrane</keyword>
<keyword evidence="5" id="KW-1185">Reference proteome</keyword>
<keyword evidence="4" id="KW-0418">Kinase</keyword>
<feature type="domain" description="Signal transduction histidine kinase internal region" evidence="3">
    <location>
        <begin position="223"/>
        <end position="300"/>
    </location>
</feature>
<feature type="transmembrane region" description="Helical" evidence="2">
    <location>
        <begin position="45"/>
        <end position="64"/>
    </location>
</feature>
<name>A0ABS8U8X3_9SPHI</name>
<feature type="transmembrane region" description="Helical" evidence="2">
    <location>
        <begin position="73"/>
        <end position="90"/>
    </location>
</feature>
<keyword evidence="2" id="KW-1133">Transmembrane helix</keyword>
<dbReference type="EMBL" id="JAJPWV010000006">
    <property type="protein sequence ID" value="MCD8742479.1"/>
    <property type="molecule type" value="Genomic_DNA"/>
</dbReference>
<proteinExistence type="predicted"/>
<evidence type="ECO:0000256" key="1">
    <source>
        <dbReference type="SAM" id="MobiDB-lite"/>
    </source>
</evidence>
<gene>
    <name evidence="4" type="ORF">LT679_17850</name>
</gene>
<dbReference type="RefSeq" id="WP_232179034.1">
    <property type="nucleotide sequence ID" value="NZ_JAJPWV010000006.1"/>
</dbReference>
<keyword evidence="4" id="KW-0808">Transferase</keyword>
<feature type="compositionally biased region" description="Polar residues" evidence="1">
    <location>
        <begin position="156"/>
        <end position="166"/>
    </location>
</feature>